<keyword evidence="7" id="KW-1185">Reference proteome</keyword>
<sequence>MQLSRSRKKRTLALAVAAFAASLGVGIAAEPAGAATCSDVDIVFARGSGELAGLGITGTPFVNSLKTNLAGKSVSSYAVNYAADLAQTSAGPGATDMTRHVKSVAASCPNTKFVLGGYSQGASVTDISIGIPTLLGSGETIPTNLAPRVAAVVVFGNPLALYGQHIPTASALYGSKAKEYCNLGDPVCAAGVNTLAHLTYGYDGSTTSGAAFAAAKVRALG</sequence>
<dbReference type="PANTHER" id="PTHR33630">
    <property type="entry name" value="CUTINASE RV1984C-RELATED-RELATED"/>
    <property type="match status" value="1"/>
</dbReference>
<evidence type="ECO:0000256" key="2">
    <source>
        <dbReference type="ARBA" id="ARBA00022487"/>
    </source>
</evidence>
<keyword evidence="2" id="KW-0719">Serine esterase</keyword>
<dbReference type="Gene3D" id="3.40.50.1820">
    <property type="entry name" value="alpha/beta hydrolase"/>
    <property type="match status" value="1"/>
</dbReference>
<evidence type="ECO:0000313" key="6">
    <source>
        <dbReference type="EMBL" id="CUU55294.1"/>
    </source>
</evidence>
<evidence type="ECO:0000256" key="3">
    <source>
        <dbReference type="ARBA" id="ARBA00022801"/>
    </source>
</evidence>
<evidence type="ECO:0000256" key="1">
    <source>
        <dbReference type="ARBA" id="ARBA00007534"/>
    </source>
</evidence>
<dbReference type="InterPro" id="IPR029058">
    <property type="entry name" value="AB_hydrolase_fold"/>
</dbReference>
<dbReference type="SUPFAM" id="SSF53474">
    <property type="entry name" value="alpha/beta-Hydrolases"/>
    <property type="match status" value="1"/>
</dbReference>
<dbReference type="GO" id="GO:0052689">
    <property type="term" value="F:carboxylic ester hydrolase activity"/>
    <property type="evidence" value="ECO:0007669"/>
    <property type="project" value="UniProtKB-KW"/>
</dbReference>
<organism evidence="6 7">
    <name type="scientific">Parafrankia irregularis</name>
    <dbReference type="NCBI Taxonomy" id="795642"/>
    <lineage>
        <taxon>Bacteria</taxon>
        <taxon>Bacillati</taxon>
        <taxon>Actinomycetota</taxon>
        <taxon>Actinomycetes</taxon>
        <taxon>Frankiales</taxon>
        <taxon>Frankiaceae</taxon>
        <taxon>Parafrankia</taxon>
    </lineage>
</organism>
<dbReference type="EMBL" id="FAOZ01000004">
    <property type="protein sequence ID" value="CUU55294.1"/>
    <property type="molecule type" value="Genomic_DNA"/>
</dbReference>
<comment type="similarity">
    <text evidence="1">Belongs to the cutinase family.</text>
</comment>
<dbReference type="RefSeq" id="WP_091273565.1">
    <property type="nucleotide sequence ID" value="NZ_FAOZ01000004.1"/>
</dbReference>
<name>A0A0S4QJ53_9ACTN</name>
<dbReference type="Proteomes" id="UP000198802">
    <property type="component" value="Unassembled WGS sequence"/>
</dbReference>
<dbReference type="Pfam" id="PF01083">
    <property type="entry name" value="Cutinase"/>
    <property type="match status" value="1"/>
</dbReference>
<evidence type="ECO:0000256" key="4">
    <source>
        <dbReference type="ARBA" id="ARBA00023157"/>
    </source>
</evidence>
<gene>
    <name evidence="6" type="ORF">Ga0074812_104375</name>
</gene>
<keyword evidence="3" id="KW-0378">Hydrolase</keyword>
<keyword evidence="4" id="KW-1015">Disulfide bond</keyword>
<dbReference type="SMART" id="SM01110">
    <property type="entry name" value="Cutinase"/>
    <property type="match status" value="1"/>
</dbReference>
<protein>
    <submittedName>
        <fullName evidence="6">Cutinase</fullName>
    </submittedName>
</protein>
<dbReference type="InterPro" id="IPR000675">
    <property type="entry name" value="Cutinase/axe"/>
</dbReference>
<feature type="chain" id="PRO_5038837887" evidence="5">
    <location>
        <begin position="29"/>
        <end position="221"/>
    </location>
</feature>
<reference evidence="7" key="1">
    <citation type="submission" date="2015-11" db="EMBL/GenBank/DDBJ databases">
        <authorList>
            <person name="Varghese N."/>
        </authorList>
    </citation>
    <scope>NUCLEOTIDE SEQUENCE [LARGE SCALE GENOMIC DNA]</scope>
    <source>
        <strain evidence="7">DSM 45899</strain>
    </source>
</reference>
<keyword evidence="5" id="KW-0732">Signal</keyword>
<accession>A0A0S4QJ53</accession>
<feature type="signal peptide" evidence="5">
    <location>
        <begin position="1"/>
        <end position="28"/>
    </location>
</feature>
<evidence type="ECO:0000256" key="5">
    <source>
        <dbReference type="SAM" id="SignalP"/>
    </source>
</evidence>
<proteinExistence type="inferred from homology"/>
<dbReference type="AlphaFoldDB" id="A0A0S4QJ53"/>
<evidence type="ECO:0000313" key="7">
    <source>
        <dbReference type="Proteomes" id="UP000198802"/>
    </source>
</evidence>
<dbReference type="PANTHER" id="PTHR33630:SF9">
    <property type="entry name" value="CUTINASE 4"/>
    <property type="match status" value="1"/>
</dbReference>